<proteinExistence type="inferred from homology"/>
<keyword evidence="3 5" id="KW-0808">Transferase</keyword>
<dbReference type="InterPro" id="IPR029044">
    <property type="entry name" value="Nucleotide-diphossugar_trans"/>
</dbReference>
<evidence type="ECO:0000256" key="1">
    <source>
        <dbReference type="ARBA" id="ARBA00006739"/>
    </source>
</evidence>
<evidence type="ECO:0000256" key="3">
    <source>
        <dbReference type="ARBA" id="ARBA00022679"/>
    </source>
</evidence>
<dbReference type="Proteomes" id="UP000575068">
    <property type="component" value="Unassembled WGS sequence"/>
</dbReference>
<dbReference type="AlphaFoldDB" id="A0A840HVL8"/>
<dbReference type="SUPFAM" id="SSF53448">
    <property type="entry name" value="Nucleotide-diphospho-sugar transferases"/>
    <property type="match status" value="1"/>
</dbReference>
<gene>
    <name evidence="5" type="ORF">HNQ99_001929</name>
</gene>
<evidence type="ECO:0000259" key="4">
    <source>
        <dbReference type="Pfam" id="PF00535"/>
    </source>
</evidence>
<dbReference type="RefSeq" id="WP_184475414.1">
    <property type="nucleotide sequence ID" value="NZ_JACHOV010000006.1"/>
</dbReference>
<dbReference type="PANTHER" id="PTHR43179">
    <property type="entry name" value="RHAMNOSYLTRANSFERASE WBBL"/>
    <property type="match status" value="1"/>
</dbReference>
<dbReference type="EMBL" id="JACHOV010000006">
    <property type="protein sequence ID" value="MBB4641620.1"/>
    <property type="molecule type" value="Genomic_DNA"/>
</dbReference>
<dbReference type="Gene3D" id="3.90.550.10">
    <property type="entry name" value="Spore Coat Polysaccharide Biosynthesis Protein SpsA, Chain A"/>
    <property type="match status" value="1"/>
</dbReference>
<keyword evidence="6" id="KW-1185">Reference proteome</keyword>
<dbReference type="InterPro" id="IPR001173">
    <property type="entry name" value="Glyco_trans_2-like"/>
</dbReference>
<sequence>MPPIAIEHIDASAMPPTLLRGAAETLIIFWWKDVPVGQVRDRGRPGTVIDLQTHWSDISGKAVFERATQIARQPPRPSPAASLVICTRDRPDELRRCLASLPGQSQPPVEIIVVDNASRDDRTRKVAEAAGVIYVREDRAGLDIARNSGVLRATARIIAFTDDDVHLHPRWLERLVRALEDNDAMAVTGLVLPAELETEAQQIFETYWSFGQGYEPLSFGSDFFAADRSTGSEVWKIGAGASMAFRREAFEIAGLFDERLDVGAAGCSGDSEYWHRVLSVGGTCFYEPAAVAFHYHRREMEGLSAQIYHYMRGHAAALLVQYERTHNRGNLWRAFSLMPRYYAQRLWQKFRYGVQPDNQFLGKEVTGFIAGLLYYARHSRGNAR</sequence>
<reference evidence="5 6" key="1">
    <citation type="submission" date="2020-08" db="EMBL/GenBank/DDBJ databases">
        <title>Genomic Encyclopedia of Type Strains, Phase IV (KMG-IV): sequencing the most valuable type-strain genomes for metagenomic binning, comparative biology and taxonomic classification.</title>
        <authorList>
            <person name="Goeker M."/>
        </authorList>
    </citation>
    <scope>NUCLEOTIDE SEQUENCE [LARGE SCALE GENOMIC DNA]</scope>
    <source>
        <strain evidence="5 6">DSM 7465</strain>
    </source>
</reference>
<organism evidence="5 6">
    <name type="scientific">Rhizorhapis suberifaciens</name>
    <name type="common">corky root of lettuce</name>
    <dbReference type="NCBI Taxonomy" id="13656"/>
    <lineage>
        <taxon>Bacteria</taxon>
        <taxon>Pseudomonadati</taxon>
        <taxon>Pseudomonadota</taxon>
        <taxon>Alphaproteobacteria</taxon>
        <taxon>Sphingomonadales</taxon>
        <taxon>Sphingomonadaceae</taxon>
        <taxon>Rhizorhapis</taxon>
    </lineage>
</organism>
<dbReference type="CDD" id="cd00761">
    <property type="entry name" value="Glyco_tranf_GTA_type"/>
    <property type="match status" value="1"/>
</dbReference>
<evidence type="ECO:0000256" key="2">
    <source>
        <dbReference type="ARBA" id="ARBA00022676"/>
    </source>
</evidence>
<dbReference type="PANTHER" id="PTHR43179:SF12">
    <property type="entry name" value="GALACTOFURANOSYLTRANSFERASE GLFT2"/>
    <property type="match status" value="1"/>
</dbReference>
<feature type="domain" description="Glycosyltransferase 2-like" evidence="4">
    <location>
        <begin position="82"/>
        <end position="250"/>
    </location>
</feature>
<dbReference type="Pfam" id="PF00535">
    <property type="entry name" value="Glycos_transf_2"/>
    <property type="match status" value="1"/>
</dbReference>
<comment type="similarity">
    <text evidence="1">Belongs to the glycosyltransferase 2 family.</text>
</comment>
<evidence type="ECO:0000313" key="5">
    <source>
        <dbReference type="EMBL" id="MBB4641620.1"/>
    </source>
</evidence>
<protein>
    <submittedName>
        <fullName evidence="5">GT2 family glycosyltransferase</fullName>
    </submittedName>
</protein>
<dbReference type="GO" id="GO:0016757">
    <property type="term" value="F:glycosyltransferase activity"/>
    <property type="evidence" value="ECO:0007669"/>
    <property type="project" value="UniProtKB-KW"/>
</dbReference>
<name>A0A840HVL8_9SPHN</name>
<keyword evidence="2" id="KW-0328">Glycosyltransferase</keyword>
<evidence type="ECO:0000313" key="6">
    <source>
        <dbReference type="Proteomes" id="UP000575068"/>
    </source>
</evidence>
<comment type="caution">
    <text evidence="5">The sequence shown here is derived from an EMBL/GenBank/DDBJ whole genome shotgun (WGS) entry which is preliminary data.</text>
</comment>
<accession>A0A840HVL8</accession>